<dbReference type="Proteomes" id="UP000332487">
    <property type="component" value="Unassembled WGS sequence"/>
</dbReference>
<name>C7DHH0_MICA2</name>
<gene>
    <name evidence="2" type="ORF">UNLARM2_0514</name>
</gene>
<dbReference type="AlphaFoldDB" id="C7DHH0"/>
<reference evidence="2 3" key="2">
    <citation type="journal article" date="2010" name="Proc. Natl. Acad. Sci. U.S.A.">
        <title>Enigmatic, ultrasmall, uncultivated Archaea.</title>
        <authorList>
            <person name="Baker B.J."/>
            <person name="Comolli L.R."/>
            <person name="Dick G.J."/>
            <person name="Hauser L.J."/>
            <person name="Hyatt D."/>
            <person name="Dill B.D."/>
            <person name="Land M.L."/>
            <person name="Verberkmoes N.C."/>
            <person name="Hettich R.L."/>
            <person name="Banfield J.F."/>
        </authorList>
    </citation>
    <scope>NUCLEOTIDE SEQUENCE [LARGE SCALE GENOMIC DNA]</scope>
    <source>
        <strain evidence="2">ARMAN-2</strain>
    </source>
</reference>
<sequence>MKLQTSLEFMLLLGAVSAFSVGIIALYENFAGLQSASYNALTTAENGTNTTYYAAAPSASEVRVYMLAPRTMQYGSWSQIEIAIISPKNYSAEVRVSSPGAYVSEASLSDNALSGFTTFYTYLKPEYPGVVAIHASYKVSGNGLSHVGAINESSIAVYANSSSGGTSTEAYSAYLKPGYEAALYNETPIGNLTYLTETNHCSYINWMGRQLSIQQQCGSAKWYFWTFSDPCYYNHGVMTATYCVYENNYPASLYSANPKPHYRYNISLIVINATARLKAYLPSHGLSSPLSYQNGTQAGSVTVSGIPSSSSQIAGFQVSMQGKNATGIVNASTYGEYIQSLNSIDGILGYYNGTGISQSEQDTLQQSMSMYNSMSGSLYASKTYVPQGCNYSLSGNYPFMECGLGSELEFQNISVEISGSAANQTIDYEGSLIEIR</sequence>
<evidence type="ECO:0000313" key="2">
    <source>
        <dbReference type="EMBL" id="EET90072.1"/>
    </source>
</evidence>
<evidence type="ECO:0000256" key="1">
    <source>
        <dbReference type="SAM" id="Phobius"/>
    </source>
</evidence>
<evidence type="ECO:0000313" key="3">
    <source>
        <dbReference type="Proteomes" id="UP000332487"/>
    </source>
</evidence>
<proteinExistence type="predicted"/>
<dbReference type="EMBL" id="GG697240">
    <property type="protein sequence ID" value="EET90072.1"/>
    <property type="molecule type" value="Genomic_DNA"/>
</dbReference>
<keyword evidence="1" id="KW-1133">Transmembrane helix</keyword>
<feature type="transmembrane region" description="Helical" evidence="1">
    <location>
        <begin position="7"/>
        <end position="27"/>
    </location>
</feature>
<protein>
    <submittedName>
        <fullName evidence="2">Uncharacterized protein</fullName>
    </submittedName>
</protein>
<accession>C7DHH0</accession>
<keyword evidence="3" id="KW-1185">Reference proteome</keyword>
<keyword evidence="1" id="KW-0472">Membrane</keyword>
<keyword evidence="1" id="KW-0812">Transmembrane</keyword>
<reference evidence="2 3" key="1">
    <citation type="journal article" date="2009" name="Genome Biol.">
        <title>Community-wide analysis of microbial genome sequence signatures.</title>
        <authorList>
            <person name="Dick G.J."/>
            <person name="Andersson A.F."/>
            <person name="Baker B.J."/>
            <person name="Simmons S.L."/>
            <person name="Thomas B.C."/>
            <person name="Yelton A.P."/>
            <person name="Banfield J.F."/>
        </authorList>
    </citation>
    <scope>NUCLEOTIDE SEQUENCE [LARGE SCALE GENOMIC DNA]</scope>
    <source>
        <strain evidence="2">ARMAN-2</strain>
    </source>
</reference>
<organism evidence="2 3">
    <name type="scientific">Candidatus Micrarchaeum acidiphilum ARMAN-2</name>
    <dbReference type="NCBI Taxonomy" id="425595"/>
    <lineage>
        <taxon>Archaea</taxon>
        <taxon>Candidatus Micrarchaeota</taxon>
        <taxon>Candidatus Micrarchaeia</taxon>
        <taxon>Candidatus Micrarchaeales</taxon>
        <taxon>Candidatus Micrarchaeaceae</taxon>
        <taxon>Candidatus Micrarchaeum</taxon>
    </lineage>
</organism>